<evidence type="ECO:0000313" key="3">
    <source>
        <dbReference type="Proteomes" id="UP000195975"/>
    </source>
</evidence>
<feature type="transmembrane region" description="Helical" evidence="1">
    <location>
        <begin position="379"/>
        <end position="400"/>
    </location>
</feature>
<evidence type="ECO:0000256" key="1">
    <source>
        <dbReference type="SAM" id="Phobius"/>
    </source>
</evidence>
<dbReference type="AlphaFoldDB" id="A0A9Q5SSA3"/>
<keyword evidence="1" id="KW-0472">Membrane</keyword>
<protein>
    <submittedName>
        <fullName evidence="2">Uncharacterized protein</fullName>
    </submittedName>
</protein>
<reference evidence="3" key="1">
    <citation type="submission" date="2017-04" db="EMBL/GenBank/DDBJ databases">
        <title>Function of individual gut microbiota members based on whole genome sequencing of pure cultures obtained from chicken caecum.</title>
        <authorList>
            <person name="Medvecky M."/>
            <person name="Cejkova D."/>
            <person name="Polansky O."/>
            <person name="Karasova D."/>
            <person name="Kubasova T."/>
            <person name="Cizek A."/>
            <person name="Rychlik I."/>
        </authorList>
    </citation>
    <scope>NUCLEOTIDE SEQUENCE [LARGE SCALE GENOMIC DNA]</scope>
    <source>
        <strain evidence="3">An42</strain>
    </source>
</reference>
<sequence length="507" mass="59716">MKFENIVKNIDIINGISISHSESWSNLTFEGVYSNRYSSSFFSDLYDAFVREEISKAIVFYIDNERILVSDFIEELDEGSKWKIHINKASWLGKFDSTHVCHTFFYYIDSFIKWVKESNPFEDDYPLNNGRYHIYVKDFCEDFGGPNFLVNGSDSSCKLTVENSVPDLHVEHYIRINCNSDFRITPHKHIISWGDVNSVSRFFYRNAILVFLASLCDEITKDKKVIIKGYKYILMEIGGETLKDEYSLIYYNLLFDIYKWIYTSDDSQSIKKRLFAERASLDLYQNLSLYDSLYPILKDIYSQIKEQYSYIMYDRKDSYQKELKDMLKDIKSTTDLFSNKIRSILGNLMRDVLAALILIGITLFSKVTEVNALFDNNLISYVFKAFGVYFWCSAILQTIFDCVDINRSFKELDYWGNITRSYISADKYSEYKEQTVNKRFKQLLWYYISIILLYIGIGCFCYNFQSICKTTTLFQNNKEQIININDSLNKIPNRTNILIEEKNDTII</sequence>
<accession>A0A9Q5SSA3</accession>
<gene>
    <name evidence="2" type="ORF">B5F96_08940</name>
</gene>
<organism evidence="2 3">
    <name type="scientific">Parabacteroides johnsonii</name>
    <dbReference type="NCBI Taxonomy" id="387661"/>
    <lineage>
        <taxon>Bacteria</taxon>
        <taxon>Pseudomonadati</taxon>
        <taxon>Bacteroidota</taxon>
        <taxon>Bacteroidia</taxon>
        <taxon>Bacteroidales</taxon>
        <taxon>Tannerellaceae</taxon>
        <taxon>Parabacteroides</taxon>
    </lineage>
</organism>
<evidence type="ECO:0000313" key="2">
    <source>
        <dbReference type="EMBL" id="OUO05473.1"/>
    </source>
</evidence>
<dbReference type="EMBL" id="NFIJ01000007">
    <property type="protein sequence ID" value="OUO05473.1"/>
    <property type="molecule type" value="Genomic_DNA"/>
</dbReference>
<name>A0A9Q5SSA3_9BACT</name>
<comment type="caution">
    <text evidence="2">The sequence shown here is derived from an EMBL/GenBank/DDBJ whole genome shotgun (WGS) entry which is preliminary data.</text>
</comment>
<feature type="transmembrane region" description="Helical" evidence="1">
    <location>
        <begin position="444"/>
        <end position="465"/>
    </location>
</feature>
<feature type="transmembrane region" description="Helical" evidence="1">
    <location>
        <begin position="348"/>
        <end position="367"/>
    </location>
</feature>
<dbReference type="Proteomes" id="UP000195975">
    <property type="component" value="Unassembled WGS sequence"/>
</dbReference>
<dbReference type="RefSeq" id="WP_087375427.1">
    <property type="nucleotide sequence ID" value="NZ_NFIJ01000007.1"/>
</dbReference>
<proteinExistence type="predicted"/>
<keyword evidence="1" id="KW-1133">Transmembrane helix</keyword>
<keyword evidence="1" id="KW-0812">Transmembrane</keyword>